<gene>
    <name evidence="2" type="ORF">AB840_06905</name>
</gene>
<keyword evidence="3" id="KW-1185">Reference proteome</keyword>
<protein>
    <submittedName>
        <fullName evidence="2">Uncharacterized protein</fullName>
    </submittedName>
</protein>
<dbReference type="STRING" id="39029.BSR42_09755"/>
<reference evidence="2 3" key="1">
    <citation type="submission" date="2015-06" db="EMBL/GenBank/DDBJ databases">
        <title>Draft genome sequence of beer spoilage bacterium Megasphaera cerevisiae type strain 20462.</title>
        <authorList>
            <person name="Kutumbaka K."/>
            <person name="Pasmowitz J."/>
            <person name="Mategko J."/>
            <person name="Reyes D."/>
            <person name="Friedrich A."/>
            <person name="Han S."/>
            <person name="Martens-Habbena W."/>
            <person name="Neal-McKinney J."/>
            <person name="Janagama H.K."/>
            <person name="Nadala C."/>
            <person name="Samadpour M."/>
        </authorList>
    </citation>
    <scope>NUCLEOTIDE SEQUENCE [LARGE SCALE GENOMIC DNA]</scope>
    <source>
        <strain evidence="2 3">DSM 20462</strain>
    </source>
</reference>
<keyword evidence="1" id="KW-0472">Membrane</keyword>
<feature type="transmembrane region" description="Helical" evidence="1">
    <location>
        <begin position="171"/>
        <end position="198"/>
    </location>
</feature>
<feature type="transmembrane region" description="Helical" evidence="1">
    <location>
        <begin position="72"/>
        <end position="94"/>
    </location>
</feature>
<keyword evidence="1" id="KW-1133">Transmembrane helix</keyword>
<dbReference type="PATRIC" id="fig|1122219.3.peg.892"/>
<feature type="transmembrane region" description="Helical" evidence="1">
    <location>
        <begin position="34"/>
        <end position="51"/>
    </location>
</feature>
<feature type="transmembrane region" description="Helical" evidence="1">
    <location>
        <begin position="253"/>
        <end position="281"/>
    </location>
</feature>
<feature type="transmembrane region" description="Helical" evidence="1">
    <location>
        <begin position="210"/>
        <end position="231"/>
    </location>
</feature>
<evidence type="ECO:0000256" key="1">
    <source>
        <dbReference type="SAM" id="Phobius"/>
    </source>
</evidence>
<feature type="transmembrane region" description="Helical" evidence="1">
    <location>
        <begin position="106"/>
        <end position="127"/>
    </location>
</feature>
<sequence>MNVGSTEKIRAIVWLAIWIVPIPFGAFVSDKSYFAPLSLLVFLLASISLPVTVRYRQIKRRGDSLYAPIPDLLYGSLIAMCIAIAVLNGCMSLAVWQSYGIRITVFFFWMLGTITLQTLLSWGIEIWKAYRRRHWYSEFLDPVLYSLPLPCALMGMFLFPAVQASDVTQSLVVGLMGILGFGFVIIGIFVIATFAFYFFPSKELRCTERLVQLVRIMVMAAVWLGIHSFIFDSKIQIFSTFIFRFMPLSQNNFLVFVTPFLLESIFIIVSVAISNLVVILVHKMVK</sequence>
<feature type="transmembrane region" description="Helical" evidence="1">
    <location>
        <begin position="12"/>
        <end position="28"/>
    </location>
</feature>
<comment type="caution">
    <text evidence="2">The sequence shown here is derived from an EMBL/GenBank/DDBJ whole genome shotgun (WGS) entry which is preliminary data.</text>
</comment>
<dbReference type="OrthoDB" id="1625657at2"/>
<dbReference type="Proteomes" id="UP000036503">
    <property type="component" value="Unassembled WGS sequence"/>
</dbReference>
<feature type="transmembrane region" description="Helical" evidence="1">
    <location>
        <begin position="139"/>
        <end position="159"/>
    </location>
</feature>
<evidence type="ECO:0000313" key="2">
    <source>
        <dbReference type="EMBL" id="KMO86640.1"/>
    </source>
</evidence>
<accession>A0A0J6WT02</accession>
<dbReference type="InParanoid" id="A0A0J6WT02"/>
<dbReference type="RefSeq" id="WP_048514104.1">
    <property type="nucleotide sequence ID" value="NZ_FUXD01000019.1"/>
</dbReference>
<evidence type="ECO:0000313" key="3">
    <source>
        <dbReference type="Proteomes" id="UP000036503"/>
    </source>
</evidence>
<keyword evidence="1" id="KW-0812">Transmembrane</keyword>
<dbReference type="EMBL" id="LEKT01000018">
    <property type="protein sequence ID" value="KMO86640.1"/>
    <property type="molecule type" value="Genomic_DNA"/>
</dbReference>
<proteinExistence type="predicted"/>
<dbReference type="AlphaFoldDB" id="A0A0J6WT02"/>
<name>A0A0J6WT02_9FIRM</name>
<organism evidence="2 3">
    <name type="scientific">Megasphaera cerevisiae DSM 20462</name>
    <dbReference type="NCBI Taxonomy" id="1122219"/>
    <lineage>
        <taxon>Bacteria</taxon>
        <taxon>Bacillati</taxon>
        <taxon>Bacillota</taxon>
        <taxon>Negativicutes</taxon>
        <taxon>Veillonellales</taxon>
        <taxon>Veillonellaceae</taxon>
        <taxon>Megasphaera</taxon>
    </lineage>
</organism>